<dbReference type="InterPro" id="IPR006315">
    <property type="entry name" value="OM_autotransptr_brl_dom"/>
</dbReference>
<feature type="compositionally biased region" description="Gly residues" evidence="2">
    <location>
        <begin position="448"/>
        <end position="463"/>
    </location>
</feature>
<dbReference type="InterPro" id="IPR051551">
    <property type="entry name" value="Autotransporter_adhesion"/>
</dbReference>
<name>A0ABS3K446_9HYPH</name>
<evidence type="ECO:0000256" key="2">
    <source>
        <dbReference type="SAM" id="MobiDB-lite"/>
    </source>
</evidence>
<organism evidence="4 5">
    <name type="scientific">Brucella pituitosa</name>
    <dbReference type="NCBI Taxonomy" id="571256"/>
    <lineage>
        <taxon>Bacteria</taxon>
        <taxon>Pseudomonadati</taxon>
        <taxon>Pseudomonadota</taxon>
        <taxon>Alphaproteobacteria</taxon>
        <taxon>Hyphomicrobiales</taxon>
        <taxon>Brucellaceae</taxon>
        <taxon>Brucella/Ochrobactrum group</taxon>
        <taxon>Brucella</taxon>
    </lineage>
</organism>
<dbReference type="InterPro" id="IPR011050">
    <property type="entry name" value="Pectin_lyase_fold/virulence"/>
</dbReference>
<dbReference type="EMBL" id="JADIJS010000004">
    <property type="protein sequence ID" value="MBO1041686.1"/>
    <property type="molecule type" value="Genomic_DNA"/>
</dbReference>
<feature type="compositionally biased region" description="Gly residues" evidence="2">
    <location>
        <begin position="154"/>
        <end position="166"/>
    </location>
</feature>
<evidence type="ECO:0000256" key="1">
    <source>
        <dbReference type="ARBA" id="ARBA00022729"/>
    </source>
</evidence>
<dbReference type="NCBIfam" id="TIGR01414">
    <property type="entry name" value="autotrans_barl"/>
    <property type="match status" value="1"/>
</dbReference>
<dbReference type="SMART" id="SM00869">
    <property type="entry name" value="Autotransporter"/>
    <property type="match status" value="1"/>
</dbReference>
<dbReference type="InterPro" id="IPR013425">
    <property type="entry name" value="Autotrns_rpt"/>
</dbReference>
<gene>
    <name evidence="4" type="ORF">IPV26_18630</name>
</gene>
<dbReference type="Proteomes" id="UP000718278">
    <property type="component" value="Unassembled WGS sequence"/>
</dbReference>
<protein>
    <submittedName>
        <fullName evidence="4">Autotransporter outer membrane beta-barrel domain-containing protein</fullName>
    </submittedName>
</protein>
<dbReference type="InterPro" id="IPR012332">
    <property type="entry name" value="Autotransporter_pectin_lyase_C"/>
</dbReference>
<evidence type="ECO:0000313" key="5">
    <source>
        <dbReference type="Proteomes" id="UP000718278"/>
    </source>
</evidence>
<reference evidence="4 5" key="1">
    <citation type="submission" date="2020-10" db="EMBL/GenBank/DDBJ databases">
        <title>Genomic characterization of underground lake bacteria from Wind Cave National Park: Insight into the archetypical LuxI/LuxR and identification of LuxR solos.</title>
        <authorList>
            <person name="Wengert P.C."/>
            <person name="Savka M.A."/>
        </authorList>
    </citation>
    <scope>NUCLEOTIDE SEQUENCE [LARGE SCALE GENOMIC DNA]</scope>
    <source>
        <strain evidence="4 5">SD316</strain>
    </source>
</reference>
<feature type="region of interest" description="Disordered" evidence="2">
    <location>
        <begin position="66"/>
        <end position="86"/>
    </location>
</feature>
<dbReference type="InterPro" id="IPR036709">
    <property type="entry name" value="Autotransporte_beta_dom_sf"/>
</dbReference>
<dbReference type="SUPFAM" id="SSF51126">
    <property type="entry name" value="Pectin lyase-like"/>
    <property type="match status" value="3"/>
</dbReference>
<dbReference type="PANTHER" id="PTHR35037">
    <property type="entry name" value="C-TERMINAL REGION OF AIDA-LIKE PROTEIN"/>
    <property type="match status" value="1"/>
</dbReference>
<dbReference type="NCBIfam" id="TIGR02601">
    <property type="entry name" value="autotrns_rpt"/>
    <property type="match status" value="6"/>
</dbReference>
<dbReference type="RefSeq" id="WP_207489901.1">
    <property type="nucleotide sequence ID" value="NZ_JADIJS010000004.1"/>
</dbReference>
<dbReference type="PROSITE" id="PS51208">
    <property type="entry name" value="AUTOTRANSPORTER"/>
    <property type="match status" value="1"/>
</dbReference>
<feature type="domain" description="Autotransporter" evidence="3">
    <location>
        <begin position="1589"/>
        <end position="1869"/>
    </location>
</feature>
<dbReference type="Pfam" id="PF18883">
    <property type="entry name" value="AC_1"/>
    <property type="match status" value="1"/>
</dbReference>
<feature type="compositionally biased region" description="Gly residues" evidence="2">
    <location>
        <begin position="421"/>
        <end position="430"/>
    </location>
</feature>
<dbReference type="PANTHER" id="PTHR35037:SF3">
    <property type="entry name" value="C-TERMINAL REGION OF AIDA-LIKE PROTEIN"/>
    <property type="match status" value="1"/>
</dbReference>
<dbReference type="InterPro" id="IPR005546">
    <property type="entry name" value="Autotransporte_beta"/>
</dbReference>
<evidence type="ECO:0000313" key="4">
    <source>
        <dbReference type="EMBL" id="MBO1041686.1"/>
    </source>
</evidence>
<feature type="region of interest" description="Disordered" evidence="2">
    <location>
        <begin position="404"/>
        <end position="473"/>
    </location>
</feature>
<dbReference type="InterPro" id="IPR043990">
    <property type="entry name" value="AC_1"/>
</dbReference>
<accession>A0ABS3K446</accession>
<feature type="compositionally biased region" description="Low complexity" evidence="2">
    <location>
        <begin position="437"/>
        <end position="447"/>
    </location>
</feature>
<feature type="region of interest" description="Disordered" evidence="2">
    <location>
        <begin position="136"/>
        <end position="170"/>
    </location>
</feature>
<dbReference type="Pfam" id="PF12951">
    <property type="entry name" value="PATR"/>
    <property type="match status" value="7"/>
</dbReference>
<dbReference type="SUPFAM" id="SSF103515">
    <property type="entry name" value="Autotransporter"/>
    <property type="match status" value="1"/>
</dbReference>
<feature type="compositionally biased region" description="Gly residues" evidence="2">
    <location>
        <begin position="503"/>
        <end position="512"/>
    </location>
</feature>
<keyword evidence="1" id="KW-0732">Signal</keyword>
<feature type="region of interest" description="Disordered" evidence="2">
    <location>
        <begin position="344"/>
        <end position="371"/>
    </location>
</feature>
<feature type="region of interest" description="Disordered" evidence="2">
    <location>
        <begin position="498"/>
        <end position="533"/>
    </location>
</feature>
<sequence>MKKLSVALPCTLVSRAADLTRSASPGALIRGTRPAAALAVWSVASIFVLAANAPAFSQSGSVLAANTESSGGAGGTSSNGTSGAAGTAGADGVGGAGGDGGDGGAGAGTPNGAGAGGTAGGLGASTVDASSTTAVAGADGGDGADGTLAQNQSAGGGDGGGGGGTGVFSADNVFESKTTISGGGGGNGGRGFTAGASADTNGSGAGGGGDGGTGVYYGSATTAKNSGTVQGGGGGNGGDGASGLDANQPLAVFTRDGGAGGNGGVGGTAAIFGDGVTISNESAGLITAGSGGAGGAAGAGGTANGQTGGIASNGGNGANGGNGGAGARAISVLGAGTLANDGTVSGGDGGHGGKGSNGGSGMTSAGSGGDGGNGGDGGAAVGFSATAIISNTGHLLGGNGASGADGGGAGTTQAANLKRSGNGGAGGKGGVAVQLSGTNNSVTNTGGTITGGDGKEGGTGGDPGSITRYANHGIAGNSADGGSGADAMQLGDDSTVINKNGTIRGGNGGNGGKQSSADAGSPPPGFGGVGGNGVTASQGGAVTNAGTITGGNGGNGGLKFDASASASAAGGYGILLSGGDGQVINAGTISGGQSGDGVIRALAISFMGGNSTLELHSGSVVVGDAVAQGTGNTFTLGGDDNDTFSGTVTTVTTGTAQYRGFQTNVKDGTSTWTLTGDSESWTIKNGVLQIGDGGTNGSVSGDVITGTDDNTKGTLAFNRPSLVFAGLISGTGSVEQKGAADSVVSLTADNTYTGGTTISSGTLRLGNAGTTGSIVGDVINNGTLAFNRSSFTFDGLISGSGSVSQIGVGATITLTGNSTYTGGTTVSAGTLRLGDGHVSGSIEGDAFIDASGRLAFNRSDALDFDGVISGTGLLNQMGSGALSLNGDSSAFTGKTSVSSGTLLVHGTLGGTVEVATGASLGGDGTIKDTAVLDAGGANLVGREGQTLTFEHDLTLATGNNVNVSLGVPTDIGLFNVKGNLTLDGTLNVTDIGSFGPGLYRIFDYGGALTDNGLTLGTVPGGSTSHMSIQTSVANQVNLINTAGVSLNFWNGGDASKHGNGLINGGDGTWDAINQNWTDSDGVVSGTWSSDQFAIFTGSAGKVTVDNGSGVVSASGMQFSTDGYRLEGDALKLTGNAMPIIRVDKNVTATISAELQGAQGLSKTDFGTLVLTGVNHYTGGTTVNEGILQLGDGGVSGSIDGDVMLARTAFDYGTLAFNRSDSVSFEGVISGEGEVLQQGEGTTTFLGNNTFSGGLNVEKGTAQAGIIDNAFGSGRLTVNAGATADLNNFNTTVAGLLDGKDGGGAVMLGSGTLTLNQDFDSTFSGTLSGTGGLTKNSSGTLTLSGLNNYSGVTDLNGGTLRQGAKGGFSGASAYFISADGTLALNGFATSMTSLSNGGLTDFGGTGGTVLTVANNYTGNGGTLVLNTVLGDDSSKTDILKVGGDTSGSSAVKVINRGGLGAQTSEGIKIIEVGGQSNGMFNLVGDYTTKDGQQAVVAGAYAYSLHEGGASAPTDGDWYLRSELKDGTGPIINPGVPLYQGALAAMQALNKLPTLQQRVGNRYWSDAANPVIEQGADAVGTPLVSSDEAGAAVDRRGIWGRIEGAHNRLEPNDSDIRQDINTYLLQAGVDGQFYEGESGKLIGGIIGQYGNARSDISSTQSDGDVDTQGWGLGATLTWYGDNGFYVDTQAQANWYDNDFNSKTANKSLANGRKGFGYALSTEAGQRFDLNNNWSLTPQAQLMWSSVDFDDFNDVFDTAVALHDGDSLTGRIGISADYRNAWRDANGQLTRTSLYGIVNLYQELMGDMSVKVAGTKFVTSNDKTWGGIGAGGTYAWADDKYALYGEGSLNTSLNNFADSYALKATIGFRTRW</sequence>
<keyword evidence="5" id="KW-1185">Reference proteome</keyword>
<dbReference type="Gene3D" id="2.40.128.130">
    <property type="entry name" value="Autotransporter beta-domain"/>
    <property type="match status" value="1"/>
</dbReference>
<dbReference type="Gene3D" id="2.160.20.20">
    <property type="match status" value="1"/>
</dbReference>
<proteinExistence type="predicted"/>
<dbReference type="CDD" id="cd01344">
    <property type="entry name" value="PL2_Passenger_AT"/>
    <property type="match status" value="1"/>
</dbReference>
<evidence type="ECO:0000259" key="3">
    <source>
        <dbReference type="PROSITE" id="PS51208"/>
    </source>
</evidence>
<comment type="caution">
    <text evidence="4">The sequence shown here is derived from an EMBL/GenBank/DDBJ whole genome shotgun (WGS) entry which is preliminary data.</text>
</comment>